<reference evidence="2 5" key="1">
    <citation type="journal article" date="2012" name="J. Bacteriol.">
        <title>Draft Genome Sequence of Turicella otitidis ATCC 51513, Isolated from Middle Ear Fluid from a Child with Otitis Media.</title>
        <authorList>
            <person name="Brinkrolf K."/>
            <person name="Schneider J."/>
            <person name="Knecht M."/>
            <person name="Ruckert C."/>
            <person name="Tauch A."/>
        </authorList>
    </citation>
    <scope>NUCLEOTIDE SEQUENCE [LARGE SCALE GENOMIC DNA]</scope>
    <source>
        <strain evidence="2 5">ATCC 51513</strain>
    </source>
</reference>
<dbReference type="HOGENOM" id="CLU_122387_1_0_11"/>
<evidence type="ECO:0000313" key="2">
    <source>
        <dbReference type="EMBL" id="CCI84139.1"/>
    </source>
</evidence>
<evidence type="ECO:0000256" key="1">
    <source>
        <dbReference type="SAM" id="Phobius"/>
    </source>
</evidence>
<dbReference type="AlphaFoldDB" id="I7LCP8"/>
<accession>I7LCP8</accession>
<keyword evidence="1" id="KW-0472">Membrane</keyword>
<feature type="transmembrane region" description="Helical" evidence="1">
    <location>
        <begin position="57"/>
        <end position="78"/>
    </location>
</feature>
<proteinExistence type="predicted"/>
<dbReference type="OrthoDB" id="4427298at2"/>
<organism evidence="2 5">
    <name type="scientific">Corynebacterium otitidis ATCC 51513</name>
    <dbReference type="NCBI Taxonomy" id="883169"/>
    <lineage>
        <taxon>Bacteria</taxon>
        <taxon>Bacillati</taxon>
        <taxon>Actinomycetota</taxon>
        <taxon>Actinomycetes</taxon>
        <taxon>Mycobacteriales</taxon>
        <taxon>Corynebacteriaceae</taxon>
        <taxon>Corynebacterium</taxon>
    </lineage>
</organism>
<evidence type="ECO:0000313" key="5">
    <source>
        <dbReference type="Proteomes" id="UP000011016"/>
    </source>
</evidence>
<dbReference type="Proteomes" id="UP000011016">
    <property type="component" value="Unassembled WGS sequence"/>
</dbReference>
<protein>
    <submittedName>
        <fullName evidence="2">Putative secreted protein</fullName>
    </submittedName>
</protein>
<keyword evidence="1" id="KW-0812">Transmembrane</keyword>
<name>I7LCP8_9CORY</name>
<dbReference type="EMBL" id="AHAE01000074">
    <property type="protein sequence ID" value="EJZ81520.1"/>
    <property type="molecule type" value="Genomic_DNA"/>
</dbReference>
<gene>
    <name evidence="2" type="ORF">BN46_1427</name>
    <name evidence="3" type="ORF">HMPREF9719_01563</name>
</gene>
<sequence length="191" mass="19927">MGHVIASIDRLLVGLVGLALLAAAAVLGGLAAGLPAAETIADALSSGSLESTVAEPWFPAAALFGGIVLAALGAWLAVANLRRRGFNIVRSRESGDLGSVTLSLNRIAAAVASVLEEREGVTRVATRVAMDRRRPTMEWTIDAEAGVPLLELAGDIDQAEEDLRVAIPGVEVDSRFRVRLAPVPTESSRNK</sequence>
<evidence type="ECO:0000313" key="3">
    <source>
        <dbReference type="EMBL" id="EJZ81520.1"/>
    </source>
</evidence>
<dbReference type="RefSeq" id="WP_004601453.1">
    <property type="nucleotide sequence ID" value="NZ_HF541868.1"/>
</dbReference>
<dbReference type="STRING" id="29321.AAV33_03190"/>
<dbReference type="EMBL" id="CAJZ01000210">
    <property type="protein sequence ID" value="CCI84139.1"/>
    <property type="molecule type" value="Genomic_DNA"/>
</dbReference>
<keyword evidence="4" id="KW-1185">Reference proteome</keyword>
<reference evidence="3 4" key="2">
    <citation type="submission" date="2012-08" db="EMBL/GenBank/DDBJ databases">
        <title>The Genome Sequence of Turicella otitidis ATCC 51513.</title>
        <authorList>
            <consortium name="The Broad Institute Genome Sequencing Platform"/>
            <person name="Earl A."/>
            <person name="Ward D."/>
            <person name="Feldgarden M."/>
            <person name="Gevers D."/>
            <person name="Huys G."/>
            <person name="Walker B."/>
            <person name="Young S.K."/>
            <person name="Zeng Q."/>
            <person name="Gargeya S."/>
            <person name="Fitzgerald M."/>
            <person name="Haas B."/>
            <person name="Abouelleil A."/>
            <person name="Alvarado L."/>
            <person name="Arachchi H.M."/>
            <person name="Berlin A.M."/>
            <person name="Chapman S.B."/>
            <person name="Goldberg J."/>
            <person name="Griggs A."/>
            <person name="Gujja S."/>
            <person name="Hansen M."/>
            <person name="Howarth C."/>
            <person name="Imamovic A."/>
            <person name="Larimer J."/>
            <person name="McCowen C."/>
            <person name="Montmayeur A."/>
            <person name="Murphy C."/>
            <person name="Neiman D."/>
            <person name="Pearson M."/>
            <person name="Priest M."/>
            <person name="Roberts A."/>
            <person name="Saif S."/>
            <person name="Shea T."/>
            <person name="Sisk P."/>
            <person name="Sykes S."/>
            <person name="Wortman J."/>
            <person name="Nusbaum C."/>
            <person name="Birren B."/>
        </authorList>
    </citation>
    <scope>NUCLEOTIDE SEQUENCE [LARGE SCALE GENOMIC DNA]</scope>
    <source>
        <strain evidence="3 4">ATCC 51513</strain>
    </source>
</reference>
<comment type="caution">
    <text evidence="2">The sequence shown here is derived from an EMBL/GenBank/DDBJ whole genome shotgun (WGS) entry which is preliminary data.</text>
</comment>
<evidence type="ECO:0000313" key="4">
    <source>
        <dbReference type="Proteomes" id="UP000006078"/>
    </source>
</evidence>
<keyword evidence="1" id="KW-1133">Transmembrane helix</keyword>
<dbReference type="Proteomes" id="UP000006078">
    <property type="component" value="Unassembled WGS sequence"/>
</dbReference>
<dbReference type="eggNOG" id="ENOG503049Z">
    <property type="taxonomic scope" value="Bacteria"/>
</dbReference>
<feature type="transmembrane region" description="Helical" evidence="1">
    <location>
        <begin position="12"/>
        <end position="37"/>
    </location>
</feature>